<proteinExistence type="predicted"/>
<dbReference type="InterPro" id="IPR029044">
    <property type="entry name" value="Nucleotide-diphossugar_trans"/>
</dbReference>
<evidence type="ECO:0000313" key="5">
    <source>
        <dbReference type="Proteomes" id="UP000239736"/>
    </source>
</evidence>
<comment type="caution">
    <text evidence="4">The sequence shown here is derived from an EMBL/GenBank/DDBJ whole genome shotgun (WGS) entry which is preliminary data.</text>
</comment>
<organism evidence="4 5">
    <name type="scientific">Albidovulum inexpectatum</name>
    <dbReference type="NCBI Taxonomy" id="196587"/>
    <lineage>
        <taxon>Bacteria</taxon>
        <taxon>Pseudomonadati</taxon>
        <taxon>Pseudomonadota</taxon>
        <taxon>Alphaproteobacteria</taxon>
        <taxon>Rhodobacterales</taxon>
        <taxon>Paracoccaceae</taxon>
        <taxon>Albidovulum</taxon>
    </lineage>
</organism>
<keyword evidence="5" id="KW-1185">Reference proteome</keyword>
<dbReference type="GO" id="GO:0016020">
    <property type="term" value="C:membrane"/>
    <property type="evidence" value="ECO:0007669"/>
    <property type="project" value="UniProtKB-SubCell"/>
</dbReference>
<dbReference type="AlphaFoldDB" id="A0A2S5JH33"/>
<keyword evidence="3" id="KW-0472">Membrane</keyword>
<keyword evidence="2" id="KW-0812">Transmembrane</keyword>
<accession>A0A2S5JH33</accession>
<dbReference type="SUPFAM" id="SSF53448">
    <property type="entry name" value="Nucleotide-diphospho-sugar transferases"/>
    <property type="match status" value="1"/>
</dbReference>
<dbReference type="RefSeq" id="WP_170063375.1">
    <property type="nucleotide sequence ID" value="NZ_PRDS01000004.1"/>
</dbReference>
<dbReference type="Pfam" id="PF13704">
    <property type="entry name" value="Glyco_tranf_2_4"/>
    <property type="match status" value="1"/>
</dbReference>
<sequence length="339" mass="37842">MSVTLPDLPLPESAKGRIVITCMRNEGAWIVEWIAWHLAAGFGHFLVYTNDCEDPTEAILDRLGEMGLVTRRDNARKAGQRASYQIRALRRARREDLVRAAEWAAILDADEFLAIKAGEGRLDDLFAAAGPADVVSIPWRVFGSGGRLDYDRGPVTRAFRLAAPEFCPRPAQAWGMKSLFRPDRIEVFGLHRPKVPAGGDWSSIRWVDAEGRPMPERYHALERGGWRFGRDNITYRVAQVNHYAVKSAQSYLMKVLRGSAHGGMPRDAGYWRAMDRNEVEDRSADLLAPAADRVMAALLSDPVLADLHRAAQDWHAAEIERALSRADMASLMAALREDA</sequence>
<name>A0A2S5JH33_9RHOB</name>
<evidence type="ECO:0000256" key="1">
    <source>
        <dbReference type="ARBA" id="ARBA00004167"/>
    </source>
</evidence>
<dbReference type="PANTHER" id="PTHR21461">
    <property type="entry name" value="GLYCOSYLTRANSFERASE FAMILY 92 PROTEIN"/>
    <property type="match status" value="1"/>
</dbReference>
<reference evidence="4 5" key="1">
    <citation type="submission" date="2018-01" db="EMBL/GenBank/DDBJ databases">
        <title>Genomic Encyclopedia of Archaeal and Bacterial Type Strains, Phase II (KMG-II): from individual species to whole genera.</title>
        <authorList>
            <person name="Goeker M."/>
        </authorList>
    </citation>
    <scope>NUCLEOTIDE SEQUENCE [LARGE SCALE GENOMIC DNA]</scope>
    <source>
        <strain evidence="4 5">DSM 12048</strain>
    </source>
</reference>
<dbReference type="Proteomes" id="UP000239736">
    <property type="component" value="Unassembled WGS sequence"/>
</dbReference>
<evidence type="ECO:0000313" key="4">
    <source>
        <dbReference type="EMBL" id="PPB80729.1"/>
    </source>
</evidence>
<comment type="subcellular location">
    <subcellularLocation>
        <location evidence="1">Membrane</location>
        <topology evidence="1">Single-pass membrane protein</topology>
    </subcellularLocation>
</comment>
<evidence type="ECO:0000256" key="2">
    <source>
        <dbReference type="ARBA" id="ARBA00022692"/>
    </source>
</evidence>
<dbReference type="PANTHER" id="PTHR21461:SF69">
    <property type="entry name" value="GLYCOSYLTRANSFERASE FAMILY 92 PROTEIN"/>
    <property type="match status" value="1"/>
</dbReference>
<keyword evidence="3" id="KW-1133">Transmembrane helix</keyword>
<gene>
    <name evidence="4" type="ORF">LV82_01461</name>
</gene>
<dbReference type="EMBL" id="PRDS01000004">
    <property type="protein sequence ID" value="PPB80729.1"/>
    <property type="molecule type" value="Genomic_DNA"/>
</dbReference>
<dbReference type="GO" id="GO:0016757">
    <property type="term" value="F:glycosyltransferase activity"/>
    <property type="evidence" value="ECO:0007669"/>
    <property type="project" value="TreeGrafter"/>
</dbReference>
<dbReference type="GO" id="GO:0005737">
    <property type="term" value="C:cytoplasm"/>
    <property type="evidence" value="ECO:0007669"/>
    <property type="project" value="TreeGrafter"/>
</dbReference>
<evidence type="ECO:0000256" key="3">
    <source>
        <dbReference type="ARBA" id="ARBA00022989"/>
    </source>
</evidence>
<protein>
    <submittedName>
        <fullName evidence="4">Glycosyl transferase family 2</fullName>
    </submittedName>
</protein>
<keyword evidence="4" id="KW-0808">Transferase</keyword>